<name>A0A914WQW2_9BILA</name>
<sequence length="612" mass="67938">MKRQTSLEPTSSLQHASVSRRKSVDDVPAAAKVKGSSFGQMLDAVKTEAQLLHLWNEDMHRDLPKKWEKHGDLVILPHTCFQHPNWRMIGRRLWQIVAESLQTARLGRKRRIADDEFRSPHIDLLYGDHGWVEHMDNGVRYLYDVTQCMYSIQNASEKTRISGFDCHHETVVDLFAGIGYYTLPYLVHAGAKQVIAIDWNTDAIEALNRNLEANEVTDRCVVIEGDCRKVCPTGVADRVNMALLPTSKQYWLTGCKALKATGGILHAHSTLPIANGQVKKGKVETERVKRRERLVQLRTDSGSLGSVSEESESVDLPSQPQPNANSKPKMNGKSDVSSTKVTNGDAKVNGEQKTTALATKAIPKKVNTKEPAKNTKLVKHINGENLMTDAAIIKELLVNLIEQVTKESQLSSKESKREPIGEAGQAIGCEAPGSVDLSTAATKANNSQAPENLPKVSLEESKQQVATSSTADIASTIDITIQAGSAATNGDTSEVPQELNENGEKRRKFSRSASIVEEMESLLIPNPKIEKEFRREKWNSLDQSWRDLSIECATACSKYLNNIHFEKGKVWRCTVLRIGKVKPYSADIDHVVMDIDCRPVCDKLAFDDQDVE</sequence>
<keyword evidence="3" id="KW-0489">Methyltransferase</keyword>
<feature type="compositionally biased region" description="Polar residues" evidence="8">
    <location>
        <begin position="436"/>
        <end position="450"/>
    </location>
</feature>
<comment type="pathway">
    <text evidence="1">tRNA modification; wybutosine-tRNA(Phe) biosynthesis.</text>
</comment>
<dbReference type="PROSITE" id="PS51684">
    <property type="entry name" value="SAM_MT_TRM5_TYW2"/>
    <property type="match status" value="1"/>
</dbReference>
<feature type="region of interest" description="Disordered" evidence="8">
    <location>
        <begin position="485"/>
        <end position="507"/>
    </location>
</feature>
<dbReference type="Proteomes" id="UP000887566">
    <property type="component" value="Unplaced"/>
</dbReference>
<dbReference type="PANTHER" id="PTHR23245:SF25">
    <property type="entry name" value="TRNA WYBUTOSINE-SYNTHESIZING PROTEIN 2 HOMOLOG"/>
    <property type="match status" value="1"/>
</dbReference>
<proteinExistence type="predicted"/>
<reference evidence="11" key="1">
    <citation type="submission" date="2022-11" db="UniProtKB">
        <authorList>
            <consortium name="WormBaseParasite"/>
        </authorList>
    </citation>
    <scope>IDENTIFICATION</scope>
</reference>
<dbReference type="InterPro" id="IPR056744">
    <property type="entry name" value="TRM5/TYW2-like_N"/>
</dbReference>
<dbReference type="EC" id="2.5.1.114" evidence="2"/>
<evidence type="ECO:0000256" key="3">
    <source>
        <dbReference type="ARBA" id="ARBA00022603"/>
    </source>
</evidence>
<dbReference type="Gene3D" id="3.40.50.150">
    <property type="entry name" value="Vaccinia Virus protein VP39"/>
    <property type="match status" value="1"/>
</dbReference>
<dbReference type="GO" id="GO:0031591">
    <property type="term" value="P:wybutosine biosynthetic process"/>
    <property type="evidence" value="ECO:0007669"/>
    <property type="project" value="TreeGrafter"/>
</dbReference>
<dbReference type="SUPFAM" id="SSF53335">
    <property type="entry name" value="S-adenosyl-L-methionine-dependent methyltransferases"/>
    <property type="match status" value="1"/>
</dbReference>
<keyword evidence="4" id="KW-0808">Transferase</keyword>
<feature type="compositionally biased region" description="Polar residues" evidence="8">
    <location>
        <begin position="485"/>
        <end position="495"/>
    </location>
</feature>
<dbReference type="Pfam" id="PF02475">
    <property type="entry name" value="TRM5-TYW2_MTfase"/>
    <property type="match status" value="1"/>
</dbReference>
<keyword evidence="6" id="KW-0819">tRNA processing</keyword>
<feature type="compositionally biased region" description="Polar residues" evidence="8">
    <location>
        <begin position="321"/>
        <end position="342"/>
    </location>
</feature>
<keyword evidence="5" id="KW-0949">S-adenosyl-L-methionine</keyword>
<feature type="region of interest" description="Disordered" evidence="8">
    <location>
        <begin position="1"/>
        <end position="26"/>
    </location>
</feature>
<dbReference type="GO" id="GO:0005737">
    <property type="term" value="C:cytoplasm"/>
    <property type="evidence" value="ECO:0007669"/>
    <property type="project" value="TreeGrafter"/>
</dbReference>
<dbReference type="InterPro" id="IPR056743">
    <property type="entry name" value="TRM5-TYW2-like_MTfase"/>
</dbReference>
<feature type="compositionally biased region" description="Polar residues" evidence="8">
    <location>
        <begin position="1"/>
        <end position="17"/>
    </location>
</feature>
<feature type="domain" description="SAM-dependent methyltransferase TRM5/TYW2-type" evidence="9">
    <location>
        <begin position="67"/>
        <end position="318"/>
    </location>
</feature>
<dbReference type="FunFam" id="3.30.300.110:FF:000002">
    <property type="entry name" value="tRNA wybutosine-synthesizing protein 2 homolog"/>
    <property type="match status" value="1"/>
</dbReference>
<dbReference type="CDD" id="cd02440">
    <property type="entry name" value="AdoMet_MTases"/>
    <property type="match status" value="1"/>
</dbReference>
<dbReference type="AlphaFoldDB" id="A0A914WQW2"/>
<dbReference type="GO" id="GO:0102522">
    <property type="term" value="F:tRNA 4-demethylwyosine alpha-amino-alpha-carboxypropyltransferase activity"/>
    <property type="evidence" value="ECO:0007669"/>
    <property type="project" value="UniProtKB-EC"/>
</dbReference>
<organism evidence="10 11">
    <name type="scientific">Plectus sambesii</name>
    <dbReference type="NCBI Taxonomy" id="2011161"/>
    <lineage>
        <taxon>Eukaryota</taxon>
        <taxon>Metazoa</taxon>
        <taxon>Ecdysozoa</taxon>
        <taxon>Nematoda</taxon>
        <taxon>Chromadorea</taxon>
        <taxon>Plectida</taxon>
        <taxon>Plectina</taxon>
        <taxon>Plectoidea</taxon>
        <taxon>Plectidae</taxon>
        <taxon>Plectus</taxon>
    </lineage>
</organism>
<dbReference type="PANTHER" id="PTHR23245">
    <property type="entry name" value="TRNA METHYLTRANSFERASE"/>
    <property type="match status" value="1"/>
</dbReference>
<evidence type="ECO:0000256" key="2">
    <source>
        <dbReference type="ARBA" id="ARBA00012265"/>
    </source>
</evidence>
<keyword evidence="10" id="KW-1185">Reference proteome</keyword>
<dbReference type="InterPro" id="IPR030382">
    <property type="entry name" value="MeTrfase_TRM5/TYW2"/>
</dbReference>
<dbReference type="GO" id="GO:0030488">
    <property type="term" value="P:tRNA methylation"/>
    <property type="evidence" value="ECO:0007669"/>
    <property type="project" value="TreeGrafter"/>
</dbReference>
<evidence type="ECO:0000313" key="10">
    <source>
        <dbReference type="Proteomes" id="UP000887566"/>
    </source>
</evidence>
<protein>
    <recommendedName>
        <fullName evidence="2">tRNA(Phe) (4-demethylwyosine(37)-C(7)) aminocarboxypropyltransferase</fullName>
        <ecNumber evidence="2">2.5.1.114</ecNumber>
    </recommendedName>
</protein>
<evidence type="ECO:0000256" key="5">
    <source>
        <dbReference type="ARBA" id="ARBA00022691"/>
    </source>
</evidence>
<dbReference type="Gene3D" id="3.30.300.110">
    <property type="entry name" value="Met-10+ protein-like domains"/>
    <property type="match status" value="1"/>
</dbReference>
<dbReference type="WBParaSite" id="PSAMB.scaffold5073size12730.g25826.t1">
    <property type="protein sequence ID" value="PSAMB.scaffold5073size12730.g25826.t1"/>
    <property type="gene ID" value="PSAMB.scaffold5073size12730.g25826"/>
</dbReference>
<evidence type="ECO:0000259" key="9">
    <source>
        <dbReference type="PROSITE" id="PS51684"/>
    </source>
</evidence>
<comment type="catalytic activity">
    <reaction evidence="7">
        <text>4-demethylwyosine(37) in tRNA(Phe) + S-adenosyl-L-methionine = 4-demethyl-7-[(3S)-3-amino-3-carboxypropyl]wyosine(37) in tRNA(Phe) + S-methyl-5'-thioadenosine + H(+)</text>
        <dbReference type="Rhea" id="RHEA:36355"/>
        <dbReference type="Rhea" id="RHEA-COMP:10164"/>
        <dbReference type="Rhea" id="RHEA-COMP:10378"/>
        <dbReference type="ChEBI" id="CHEBI:15378"/>
        <dbReference type="ChEBI" id="CHEBI:17509"/>
        <dbReference type="ChEBI" id="CHEBI:59789"/>
        <dbReference type="ChEBI" id="CHEBI:64315"/>
        <dbReference type="ChEBI" id="CHEBI:73550"/>
        <dbReference type="EC" id="2.5.1.114"/>
    </reaction>
</comment>
<evidence type="ECO:0000256" key="6">
    <source>
        <dbReference type="ARBA" id="ARBA00022694"/>
    </source>
</evidence>
<dbReference type="GO" id="GO:0008175">
    <property type="term" value="F:tRNA methyltransferase activity"/>
    <property type="evidence" value="ECO:0007669"/>
    <property type="project" value="TreeGrafter"/>
</dbReference>
<feature type="region of interest" description="Disordered" evidence="8">
    <location>
        <begin position="291"/>
        <end position="349"/>
    </location>
</feature>
<dbReference type="FunFam" id="3.40.50.150:FF:000131">
    <property type="entry name" value="tRNA wybutosine-synthesizing protein 2/3/4"/>
    <property type="match status" value="1"/>
</dbReference>
<dbReference type="InterPro" id="IPR029063">
    <property type="entry name" value="SAM-dependent_MTases_sf"/>
</dbReference>
<evidence type="ECO:0000256" key="1">
    <source>
        <dbReference type="ARBA" id="ARBA00004797"/>
    </source>
</evidence>
<evidence type="ECO:0000256" key="7">
    <source>
        <dbReference type="ARBA" id="ARBA00049400"/>
    </source>
</evidence>
<accession>A0A914WQW2</accession>
<evidence type="ECO:0000256" key="8">
    <source>
        <dbReference type="SAM" id="MobiDB-lite"/>
    </source>
</evidence>
<dbReference type="Pfam" id="PF25133">
    <property type="entry name" value="TYW2_N_2"/>
    <property type="match status" value="1"/>
</dbReference>
<feature type="region of interest" description="Disordered" evidence="8">
    <location>
        <begin position="406"/>
        <end position="469"/>
    </location>
</feature>
<evidence type="ECO:0000313" key="11">
    <source>
        <dbReference type="WBParaSite" id="PSAMB.scaffold5073size12730.g25826.t1"/>
    </source>
</evidence>
<evidence type="ECO:0000256" key="4">
    <source>
        <dbReference type="ARBA" id="ARBA00022679"/>
    </source>
</evidence>